<feature type="domain" description="Integrase catalytic" evidence="2">
    <location>
        <begin position="304"/>
        <end position="524"/>
    </location>
</feature>
<evidence type="ECO:0000313" key="4">
    <source>
        <dbReference type="Proteomes" id="UP000295277"/>
    </source>
</evidence>
<organism evidence="3 4">
    <name type="scientific">Rhodovulum steppense</name>
    <dbReference type="NCBI Taxonomy" id="540251"/>
    <lineage>
        <taxon>Bacteria</taxon>
        <taxon>Pseudomonadati</taxon>
        <taxon>Pseudomonadota</taxon>
        <taxon>Alphaproteobacteria</taxon>
        <taxon>Rhodobacterales</taxon>
        <taxon>Paracoccaceae</taxon>
        <taxon>Rhodovulum</taxon>
    </lineage>
</organism>
<feature type="region of interest" description="Disordered" evidence="1">
    <location>
        <begin position="690"/>
        <end position="742"/>
    </location>
</feature>
<accession>A0A4R1YIS8</accession>
<keyword evidence="4" id="KW-1185">Reference proteome</keyword>
<dbReference type="InterPro" id="IPR036397">
    <property type="entry name" value="RNaseH_sf"/>
</dbReference>
<evidence type="ECO:0000259" key="2">
    <source>
        <dbReference type="PROSITE" id="PS50994"/>
    </source>
</evidence>
<proteinExistence type="predicted"/>
<evidence type="ECO:0000256" key="1">
    <source>
        <dbReference type="SAM" id="MobiDB-lite"/>
    </source>
</evidence>
<comment type="caution">
    <text evidence="3">The sequence shown here is derived from an EMBL/GenBank/DDBJ whole genome shotgun (WGS) entry which is preliminary data.</text>
</comment>
<dbReference type="InterPro" id="IPR015378">
    <property type="entry name" value="Transposase-like_Mu_C"/>
</dbReference>
<dbReference type="AlphaFoldDB" id="A0A4R1YIS8"/>
<dbReference type="Pfam" id="PF09299">
    <property type="entry name" value="Mu-transpos_C"/>
    <property type="match status" value="1"/>
</dbReference>
<protein>
    <submittedName>
        <fullName evidence="3">Putative transposase</fullName>
    </submittedName>
</protein>
<dbReference type="GO" id="GO:0003676">
    <property type="term" value="F:nucleic acid binding"/>
    <property type="evidence" value="ECO:0007669"/>
    <property type="project" value="InterPro"/>
</dbReference>
<dbReference type="RefSeq" id="WP_132696680.1">
    <property type="nucleotide sequence ID" value="NZ_SLVM01000034.1"/>
</dbReference>
<dbReference type="InterPro" id="IPR001584">
    <property type="entry name" value="Integrase_cat-core"/>
</dbReference>
<sequence>MSLDFDRRFPRFQIGREDRVTIDGQAFRLGYMMQDAYALVPTEGEGAAQVFEFGHLNRLNAAGKVRHEIEYFLPKELRTRRQPSGGTGSSLATLTPGQRARIDQRYALVEAFDEVRAEGVMQMTDDSIEAHMDDICRRASAYLADQVDPELEWRKQQAAAGKGRKPKGGGTLQMVAPVHPTTLRRWVARVARFGKAGLIDRFSNRGNRTSYFTAEENALLGKTVRESYLTLNRAPMSKTVTDVQRAFRKENADRLADGRPKLRVPSREAVRQCIKSFSRFEVLVSRYGEQEAMKRLRPVGRGLEVSRPFERVEIDEWKIDLVTIMAKAGMGQYFTEEDLKDLGLDDGKGRWWLVAAIDCRTKLIVGMTLTRNPKTSAAAQCLRMVVSDKGRFANAAGAKVAWNQFATPELLVSDNGAAFKSTAFTDTCATLDITLERTIAGLPGMRGHIERVFQTAATRLLPMLNGRTFGDVATRGDHPAEARACLDTEDLCYSLVRWIVDVYHNTPHEGLGLRTPLQQWESDLRDGNFPLRAAPEMRTKRCAFGLRLNRRLTREGVRVLGVRYHHEALAATVIEGGHRTVELRWDPEDLGAVEVVIDGQAHEARAVHDGFDGVDAHTWVAARRALRTKSASRKAWEEEVVFRALDDIEALNTRKQLQYGLVDKPITAERLKHLEESLFAGFHITGNTPKTRTPLDGVGRVIEPRAPEEEPQAAISQTPAAPLPARPRSSNSWTIRKPGSAD</sequence>
<evidence type="ECO:0000313" key="3">
    <source>
        <dbReference type="EMBL" id="TCM76382.1"/>
    </source>
</evidence>
<dbReference type="EMBL" id="SLVM01000034">
    <property type="protein sequence ID" value="TCM76382.1"/>
    <property type="molecule type" value="Genomic_DNA"/>
</dbReference>
<dbReference type="SUPFAM" id="SSF53098">
    <property type="entry name" value="Ribonuclease H-like"/>
    <property type="match status" value="1"/>
</dbReference>
<dbReference type="PROSITE" id="PS50994">
    <property type="entry name" value="INTEGRASE"/>
    <property type="match status" value="1"/>
</dbReference>
<dbReference type="Pfam" id="PF00665">
    <property type="entry name" value="rve"/>
    <property type="match status" value="1"/>
</dbReference>
<dbReference type="OrthoDB" id="9814072at2"/>
<dbReference type="Proteomes" id="UP000295277">
    <property type="component" value="Unassembled WGS sequence"/>
</dbReference>
<reference evidence="3 4" key="1">
    <citation type="submission" date="2019-03" db="EMBL/GenBank/DDBJ databases">
        <title>Genomic Encyclopedia of Type Strains, Phase IV (KMG-IV): sequencing the most valuable type-strain genomes for metagenomic binning, comparative biology and taxonomic classification.</title>
        <authorList>
            <person name="Goeker M."/>
        </authorList>
    </citation>
    <scope>NUCLEOTIDE SEQUENCE [LARGE SCALE GENOMIC DNA]</scope>
    <source>
        <strain evidence="3 4">DSM 21153</strain>
    </source>
</reference>
<dbReference type="GO" id="GO:0015074">
    <property type="term" value="P:DNA integration"/>
    <property type="evidence" value="ECO:0007669"/>
    <property type="project" value="InterPro"/>
</dbReference>
<gene>
    <name evidence="3" type="ORF">EV216_13410</name>
</gene>
<dbReference type="Gene3D" id="3.30.420.10">
    <property type="entry name" value="Ribonuclease H-like superfamily/Ribonuclease H"/>
    <property type="match status" value="1"/>
</dbReference>
<name>A0A4R1YIS8_9RHOB</name>
<dbReference type="InterPro" id="IPR012337">
    <property type="entry name" value="RNaseH-like_sf"/>
</dbReference>
<feature type="region of interest" description="Disordered" evidence="1">
    <location>
        <begin position="155"/>
        <end position="174"/>
    </location>
</feature>